<dbReference type="PROSITE" id="PS51819">
    <property type="entry name" value="VOC"/>
    <property type="match status" value="1"/>
</dbReference>
<name>A0A841K977_9HYPH</name>
<dbReference type="EMBL" id="JACHEH010000006">
    <property type="protein sequence ID" value="MBB6169057.1"/>
    <property type="molecule type" value="Genomic_DNA"/>
</dbReference>
<dbReference type="AlphaFoldDB" id="A0A841K977"/>
<dbReference type="Pfam" id="PF00903">
    <property type="entry name" value="Glyoxalase"/>
    <property type="match status" value="1"/>
</dbReference>
<accession>A0A841K977</accession>
<gene>
    <name evidence="3" type="ORF">HNQ73_002694</name>
</gene>
<sequence>MAKAIHTMIRVLDEARSLTFYETAFGLKVADRFVFDGFTLVYLRNAEADFELELTINHGRSEPYALGDGYGHLAFAVDNLDAEHSRLTAAGLAPQPIKELTRDGARLARFFFVTDPDGYKIEVLERHGRYR</sequence>
<protein>
    <submittedName>
        <fullName evidence="3">Lactoylglutathione lyase</fullName>
        <ecNumber evidence="3">4.4.1.5</ecNumber>
    </submittedName>
</protein>
<evidence type="ECO:0000259" key="2">
    <source>
        <dbReference type="PROSITE" id="PS51819"/>
    </source>
</evidence>
<dbReference type="EC" id="4.4.1.5" evidence="3"/>
<proteinExistence type="predicted"/>
<dbReference type="PANTHER" id="PTHR10374:SF30">
    <property type="entry name" value="LACTOYLGLUTATHIONE LYASE"/>
    <property type="match status" value="1"/>
</dbReference>
<dbReference type="GO" id="GO:0004462">
    <property type="term" value="F:lactoylglutathione lyase activity"/>
    <property type="evidence" value="ECO:0007669"/>
    <property type="project" value="UniProtKB-EC"/>
</dbReference>
<dbReference type="Gene3D" id="3.10.180.10">
    <property type="entry name" value="2,3-Dihydroxybiphenyl 1,2-Dioxygenase, domain 1"/>
    <property type="match status" value="1"/>
</dbReference>
<comment type="caution">
    <text evidence="3">The sequence shown here is derived from an EMBL/GenBank/DDBJ whole genome shotgun (WGS) entry which is preliminary data.</text>
</comment>
<keyword evidence="3" id="KW-0456">Lyase</keyword>
<dbReference type="SUPFAM" id="SSF54593">
    <property type="entry name" value="Glyoxalase/Bleomycin resistance protein/Dihydroxybiphenyl dioxygenase"/>
    <property type="match status" value="1"/>
</dbReference>
<evidence type="ECO:0000256" key="1">
    <source>
        <dbReference type="ARBA" id="ARBA00022723"/>
    </source>
</evidence>
<dbReference type="InterPro" id="IPR029068">
    <property type="entry name" value="Glyas_Bleomycin-R_OHBP_Dase"/>
</dbReference>
<dbReference type="InterPro" id="IPR004360">
    <property type="entry name" value="Glyas_Fos-R_dOase_dom"/>
</dbReference>
<dbReference type="InterPro" id="IPR037523">
    <property type="entry name" value="VOC_core"/>
</dbReference>
<keyword evidence="4" id="KW-1185">Reference proteome</keyword>
<reference evidence="3 4" key="1">
    <citation type="submission" date="2020-08" db="EMBL/GenBank/DDBJ databases">
        <title>Genomic Encyclopedia of Type Strains, Phase IV (KMG-IV): sequencing the most valuable type-strain genomes for metagenomic binning, comparative biology and taxonomic classification.</title>
        <authorList>
            <person name="Goeker M."/>
        </authorList>
    </citation>
    <scope>NUCLEOTIDE SEQUENCE [LARGE SCALE GENOMIC DNA]</scope>
    <source>
        <strain evidence="3 4">DSM 101465</strain>
    </source>
</reference>
<organism evidence="3 4">
    <name type="scientific">Chelatococcus composti</name>
    <dbReference type="NCBI Taxonomy" id="1743235"/>
    <lineage>
        <taxon>Bacteria</taxon>
        <taxon>Pseudomonadati</taxon>
        <taxon>Pseudomonadota</taxon>
        <taxon>Alphaproteobacteria</taxon>
        <taxon>Hyphomicrobiales</taxon>
        <taxon>Chelatococcaceae</taxon>
        <taxon>Chelatococcus</taxon>
    </lineage>
</organism>
<feature type="domain" description="VOC" evidence="2">
    <location>
        <begin position="3"/>
        <end position="126"/>
    </location>
</feature>
<keyword evidence="1" id="KW-0479">Metal-binding</keyword>
<evidence type="ECO:0000313" key="4">
    <source>
        <dbReference type="Proteomes" id="UP000588017"/>
    </source>
</evidence>
<dbReference type="GO" id="GO:0046872">
    <property type="term" value="F:metal ion binding"/>
    <property type="evidence" value="ECO:0007669"/>
    <property type="project" value="UniProtKB-KW"/>
</dbReference>
<dbReference type="InterPro" id="IPR018146">
    <property type="entry name" value="Glyoxalase_1_CS"/>
</dbReference>
<dbReference type="PANTHER" id="PTHR10374">
    <property type="entry name" value="LACTOYLGLUTATHIONE LYASE GLYOXALASE I"/>
    <property type="match status" value="1"/>
</dbReference>
<dbReference type="PROSITE" id="PS00934">
    <property type="entry name" value="GLYOXALASE_I_1"/>
    <property type="match status" value="1"/>
</dbReference>
<evidence type="ECO:0000313" key="3">
    <source>
        <dbReference type="EMBL" id="MBB6169057.1"/>
    </source>
</evidence>
<dbReference type="RefSeq" id="WP_183335387.1">
    <property type="nucleotide sequence ID" value="NZ_BMHX01000006.1"/>
</dbReference>
<dbReference type="Proteomes" id="UP000588017">
    <property type="component" value="Unassembled WGS sequence"/>
</dbReference>